<evidence type="ECO:0000313" key="3">
    <source>
        <dbReference type="Proteomes" id="UP000485058"/>
    </source>
</evidence>
<proteinExistence type="predicted"/>
<organism evidence="2 3">
    <name type="scientific">Haematococcus lacustris</name>
    <name type="common">Green alga</name>
    <name type="synonym">Haematococcus pluvialis</name>
    <dbReference type="NCBI Taxonomy" id="44745"/>
    <lineage>
        <taxon>Eukaryota</taxon>
        <taxon>Viridiplantae</taxon>
        <taxon>Chlorophyta</taxon>
        <taxon>core chlorophytes</taxon>
        <taxon>Chlorophyceae</taxon>
        <taxon>CS clade</taxon>
        <taxon>Chlamydomonadales</taxon>
        <taxon>Haematococcaceae</taxon>
        <taxon>Haematococcus</taxon>
    </lineage>
</organism>
<gene>
    <name evidence="2" type="ORF">HaLaN_05378</name>
</gene>
<evidence type="ECO:0000256" key="1">
    <source>
        <dbReference type="SAM" id="MobiDB-lite"/>
    </source>
</evidence>
<name>A0A699YJ19_HAELA</name>
<feature type="compositionally biased region" description="Low complexity" evidence="1">
    <location>
        <begin position="205"/>
        <end position="222"/>
    </location>
</feature>
<dbReference type="AlphaFoldDB" id="A0A699YJ19"/>
<feature type="non-terminal residue" evidence="2">
    <location>
        <position position="1"/>
    </location>
</feature>
<keyword evidence="3" id="KW-1185">Reference proteome</keyword>
<protein>
    <submittedName>
        <fullName evidence="2">Uncharacterized protein</fullName>
    </submittedName>
</protein>
<evidence type="ECO:0000313" key="2">
    <source>
        <dbReference type="EMBL" id="GFH10120.1"/>
    </source>
</evidence>
<feature type="region of interest" description="Disordered" evidence="1">
    <location>
        <begin position="205"/>
        <end position="230"/>
    </location>
</feature>
<dbReference type="EMBL" id="BLLF01000288">
    <property type="protein sequence ID" value="GFH10120.1"/>
    <property type="molecule type" value="Genomic_DNA"/>
</dbReference>
<reference evidence="2 3" key="1">
    <citation type="submission" date="2020-02" db="EMBL/GenBank/DDBJ databases">
        <title>Draft genome sequence of Haematococcus lacustris strain NIES-144.</title>
        <authorList>
            <person name="Morimoto D."/>
            <person name="Nakagawa S."/>
            <person name="Yoshida T."/>
            <person name="Sawayama S."/>
        </authorList>
    </citation>
    <scope>NUCLEOTIDE SEQUENCE [LARGE SCALE GENOMIC DNA]</scope>
    <source>
        <strain evidence="2 3">NIES-144</strain>
    </source>
</reference>
<sequence length="370" mass="38952">MAQLSPVSPDGPIQLSMDCLHGKVVWRVDPLRGTLTFQGLVLQDLPMGRASNMPWGSIGWGIWAVSAERPFPTVAAAAHWFKQDPACAPGVTINMFAAKNISFDSSTWEQGGFVHQARAFGVLFKHTQMISSETQPGMPPSQCPPLDYGKLFSNPVPPFPSILWITSPAQLIQALVGSSTAQYLVLLNNMSVSAADWAAALPAASTAPGSSSNNSGSNMSGTSGAGPPPGLASVSLSRSVTLSGWPGVMTVLDWQGMTDRLLLTSAASLTLRNLVIMNGAPQSAPALAQTLVKPELAPYTGPFILNRDQLSLTMQQAVQVVLWPAAFDAVKQVSGFHSMPQVPGSALPPELMVYSSALGEASFLGVDVTL</sequence>
<accession>A0A699YJ19</accession>
<feature type="non-terminal residue" evidence="2">
    <location>
        <position position="370"/>
    </location>
</feature>
<comment type="caution">
    <text evidence="2">The sequence shown here is derived from an EMBL/GenBank/DDBJ whole genome shotgun (WGS) entry which is preliminary data.</text>
</comment>
<dbReference type="Proteomes" id="UP000485058">
    <property type="component" value="Unassembled WGS sequence"/>
</dbReference>